<evidence type="ECO:0000259" key="4">
    <source>
        <dbReference type="Pfam" id="PF25004"/>
    </source>
</evidence>
<dbReference type="InterPro" id="IPR050320">
    <property type="entry name" value="N5-glutamine_MTase"/>
</dbReference>
<sequence>MFSESILCNWDPEPFREALSRAGYTRQGLEAADLYRPGDAVARTHLAPKLLPADSSLLTAIRLFDLGEPVSGKDAMALFGSNLLGLMRIGLLEGLGNDLVRSAAKIDATEQGWFAFDHAAALVAAKPDYVMGEGNSSRMLTALATGRKGERVLDLGAGAGWGALRLAERGCRVTAADISARALGFARFNVLLAGLDDIEIVQGDRFEPVAGRKFDAIASNPPFVISPQNTFVFRDGGVKGDGFCESLVRRFPDYLEEGGIAVMIFNWFDEDPERWDERPLAWAKDRGCDVWLFRSDRHDPAEYAFRWLRESGRGRNPKPEDLNEWTRYYRELGAKGINLGFLAMRKRTGKNWQRSDSRAEVKVVATAGEEIRRIFDNQTWLNECGLDDAAILAMRFKVPDGIRAETDMVLDRGWGMRTIRLRSSGQLSYDGQVDEFILRLLEVCRSGGTPGDQLKEILAKPEFAGTKGVDGQIASLVREMVRHGLLLPAL</sequence>
<keyword evidence="5" id="KW-0808">Transferase</keyword>
<evidence type="ECO:0000313" key="6">
    <source>
        <dbReference type="Proteomes" id="UP000501812"/>
    </source>
</evidence>
<dbReference type="Gene3D" id="3.40.50.150">
    <property type="entry name" value="Vaccinia Virus protein VP39"/>
    <property type="match status" value="1"/>
</dbReference>
<dbReference type="Proteomes" id="UP000501812">
    <property type="component" value="Chromosome"/>
</dbReference>
<reference evidence="5 6" key="1">
    <citation type="submission" date="2020-04" db="EMBL/GenBank/DDBJ databases">
        <title>Luteolibacter sp. G-1-1-1 isolated from soil.</title>
        <authorList>
            <person name="Dahal R.H."/>
        </authorList>
    </citation>
    <scope>NUCLEOTIDE SEQUENCE [LARGE SCALE GENOMIC DNA]</scope>
    <source>
        <strain evidence="5 6">G-1-1-1</strain>
    </source>
</reference>
<dbReference type="GO" id="GO:0003676">
    <property type="term" value="F:nucleic acid binding"/>
    <property type="evidence" value="ECO:0007669"/>
    <property type="project" value="InterPro"/>
</dbReference>
<dbReference type="EMBL" id="CP051774">
    <property type="protein sequence ID" value="QJE96743.1"/>
    <property type="molecule type" value="Genomic_DNA"/>
</dbReference>
<dbReference type="GO" id="GO:0032259">
    <property type="term" value="P:methylation"/>
    <property type="evidence" value="ECO:0007669"/>
    <property type="project" value="UniProtKB-KW"/>
</dbReference>
<protein>
    <submittedName>
        <fullName evidence="5">Methyltransferase</fullName>
    </submittedName>
</protein>
<evidence type="ECO:0000256" key="2">
    <source>
        <dbReference type="ARBA" id="ARBA00022691"/>
    </source>
</evidence>
<dbReference type="PROSITE" id="PS00092">
    <property type="entry name" value="N6_MTASE"/>
    <property type="match status" value="1"/>
</dbReference>
<evidence type="ECO:0000313" key="5">
    <source>
        <dbReference type="EMBL" id="QJE96743.1"/>
    </source>
</evidence>
<gene>
    <name evidence="5" type="ORF">HHL09_13445</name>
</gene>
<proteinExistence type="predicted"/>
<accession>A0A858RL54</accession>
<dbReference type="AlphaFoldDB" id="A0A858RL54"/>
<dbReference type="RefSeq" id="WP_169455144.1">
    <property type="nucleotide sequence ID" value="NZ_CP051774.1"/>
</dbReference>
<dbReference type="GO" id="GO:0008757">
    <property type="term" value="F:S-adenosylmethionine-dependent methyltransferase activity"/>
    <property type="evidence" value="ECO:0007669"/>
    <property type="project" value="UniProtKB-ARBA"/>
</dbReference>
<dbReference type="Pfam" id="PF25004">
    <property type="entry name" value="DUF7782"/>
    <property type="match status" value="1"/>
</dbReference>
<dbReference type="GO" id="GO:0008170">
    <property type="term" value="F:N-methyltransferase activity"/>
    <property type="evidence" value="ECO:0007669"/>
    <property type="project" value="UniProtKB-ARBA"/>
</dbReference>
<keyword evidence="2" id="KW-0949">S-adenosyl-L-methionine</keyword>
<dbReference type="InterPro" id="IPR029063">
    <property type="entry name" value="SAM-dependent_MTases_sf"/>
</dbReference>
<organism evidence="5 6">
    <name type="scientific">Luteolibacter luteus</name>
    <dbReference type="NCBI Taxonomy" id="2728835"/>
    <lineage>
        <taxon>Bacteria</taxon>
        <taxon>Pseudomonadati</taxon>
        <taxon>Verrucomicrobiota</taxon>
        <taxon>Verrucomicrobiia</taxon>
        <taxon>Verrucomicrobiales</taxon>
        <taxon>Verrucomicrobiaceae</taxon>
        <taxon>Luteolibacter</taxon>
    </lineage>
</organism>
<feature type="domain" description="DUF7782" evidence="4">
    <location>
        <begin position="374"/>
        <end position="488"/>
    </location>
</feature>
<name>A0A858RL54_9BACT</name>
<dbReference type="InterPro" id="IPR007848">
    <property type="entry name" value="Small_mtfrase_dom"/>
</dbReference>
<dbReference type="KEGG" id="luo:HHL09_13445"/>
<dbReference type="SUPFAM" id="SSF53335">
    <property type="entry name" value="S-adenosyl-L-methionine-dependent methyltransferases"/>
    <property type="match status" value="1"/>
</dbReference>
<evidence type="ECO:0000256" key="1">
    <source>
        <dbReference type="ARBA" id="ARBA00022603"/>
    </source>
</evidence>
<keyword evidence="6" id="KW-1185">Reference proteome</keyword>
<evidence type="ECO:0000259" key="3">
    <source>
        <dbReference type="Pfam" id="PF05175"/>
    </source>
</evidence>
<dbReference type="Pfam" id="PF05175">
    <property type="entry name" value="MTS"/>
    <property type="match status" value="1"/>
</dbReference>
<dbReference type="PANTHER" id="PTHR18895">
    <property type="entry name" value="HEMK METHYLTRANSFERASE"/>
    <property type="match status" value="1"/>
</dbReference>
<dbReference type="InterPro" id="IPR002052">
    <property type="entry name" value="DNA_methylase_N6_adenine_CS"/>
</dbReference>
<dbReference type="CDD" id="cd02440">
    <property type="entry name" value="AdoMet_MTases"/>
    <property type="match status" value="1"/>
</dbReference>
<feature type="domain" description="Methyltransferase small" evidence="3">
    <location>
        <begin position="139"/>
        <end position="228"/>
    </location>
</feature>
<dbReference type="InterPro" id="IPR056684">
    <property type="entry name" value="DUF7782"/>
</dbReference>
<keyword evidence="1 5" id="KW-0489">Methyltransferase</keyword>
<dbReference type="PANTHER" id="PTHR18895:SF74">
    <property type="entry name" value="MTRF1L RELEASE FACTOR GLUTAMINE METHYLTRANSFERASE"/>
    <property type="match status" value="1"/>
</dbReference>